<dbReference type="SUPFAM" id="SSF47336">
    <property type="entry name" value="ACP-like"/>
    <property type="match status" value="1"/>
</dbReference>
<evidence type="ECO:0000256" key="3">
    <source>
        <dbReference type="SAM" id="Phobius"/>
    </source>
</evidence>
<keyword evidence="2" id="KW-0436">Ligase</keyword>
<evidence type="ECO:0000256" key="2">
    <source>
        <dbReference type="ARBA" id="ARBA00022598"/>
    </source>
</evidence>
<dbReference type="GO" id="GO:0016746">
    <property type="term" value="F:acyltransferase activity"/>
    <property type="evidence" value="ECO:0007669"/>
    <property type="project" value="InterPro"/>
</dbReference>
<dbReference type="InterPro" id="IPR009081">
    <property type="entry name" value="PP-bd_ACP"/>
</dbReference>
<sequence length="930" mass="99006">MADSAPQAGDPGERLLALIGQFAAEVHPRHVTPVTLTSSFERELGFDSLARVELLQRVSAAFHIELPASALSATDNAAQLLRLLDQAGGAGAPPATVIDLHQGSAAGLPDQAATLLDVLAWHVAHQPERTHIVLHDDRHDEHRLRYRDLLEAAREIATGLVERGLLPRQSVALMLPTGADYLASFFGVMLAGGIPVPIYPPARQAQLEDHLARHARILANAQATFIVTVAPAKALARILQASVPGLRAILLPAELRRPATPLPFRAAASDIAFLQYTSGSTGDPKGVMLTHANLLANIRALGQACGVTAGDVFVSWLPLYHDMGLIGAWFGSLYHGIPLVLMSPQAFLARPALWLQLISRHRGTISAAPNFAYALCLRHVGADTMRGLDLSSWRLALNGAEPVSVDTVTGFTRQFGACGLSPQAMTPVYGLAESSVGLAFPPLMRGPRLEVVARAGFVEAGRCLPAGPGQDDTLTLVSCGLPLPGHQLRIADELGRELPDRQVGRVEFRGPSATAGYYRNPQATARLCHGGWLDTGDFGCTMEGELFITGRSKDLIKRGGRNIYPYDLEQAIGEVPGIRRGCVAVFASADPASGSERLIIMAETGSQDPAARAALRTQLQQLALDVIGVPPDEIILASPHAVLKTSSGKIRRLACRQWYEAGQGAAFHAHPMARLRLAAARARVTLALRVAGAWAFGAYAWAVLAALATPAGLLIALLQRPALGRRIAHLAARCLLRLTATSIAVDGLERLPRQPHVLLVNHASYLDTFVLTALLPDRPGYVFAAKQELRRHALVRAVLTGLGAIFVERADVRRSADDVAAMAAVLARGDNLLVFPEGTFERAAGLRAFHLGGFMAAARAASPLVVAGLRGTRAALRDGSWLPRRAELALTVGAVFQPAGTAWRDAARISAPVRAAMLALCGEYDAQGHP</sequence>
<dbReference type="PROSITE" id="PS50075">
    <property type="entry name" value="CARRIER"/>
    <property type="match status" value="1"/>
</dbReference>
<dbReference type="Gene3D" id="1.10.1200.10">
    <property type="entry name" value="ACP-like"/>
    <property type="match status" value="1"/>
</dbReference>
<dbReference type="InterPro" id="IPR045851">
    <property type="entry name" value="AMP-bd_C_sf"/>
</dbReference>
<dbReference type="EMBL" id="JACEZS010000001">
    <property type="protein sequence ID" value="MBA5604136.1"/>
    <property type="molecule type" value="Genomic_DNA"/>
</dbReference>
<feature type="domain" description="Carrier" evidence="4">
    <location>
        <begin position="10"/>
        <end position="88"/>
    </location>
</feature>
<evidence type="ECO:0000259" key="4">
    <source>
        <dbReference type="PROSITE" id="PS50075"/>
    </source>
</evidence>
<keyword evidence="3" id="KW-0812">Transmembrane</keyword>
<reference evidence="5 6" key="1">
    <citation type="submission" date="2020-07" db="EMBL/GenBank/DDBJ databases">
        <title>Novel species isolated from subtropical streams in China.</title>
        <authorList>
            <person name="Lu H."/>
        </authorList>
    </citation>
    <scope>NUCLEOTIDE SEQUENCE [LARGE SCALE GENOMIC DNA]</scope>
    <source>
        <strain evidence="5 6">FT3S</strain>
    </source>
</reference>
<name>A0A7W2EE20_9BURK</name>
<dbReference type="PANTHER" id="PTHR22754:SF32">
    <property type="entry name" value="DISCO-INTERACTING PROTEIN 2"/>
    <property type="match status" value="1"/>
</dbReference>
<evidence type="ECO:0000256" key="1">
    <source>
        <dbReference type="ARBA" id="ARBA00006432"/>
    </source>
</evidence>
<dbReference type="SUPFAM" id="SSF56801">
    <property type="entry name" value="Acetyl-CoA synthetase-like"/>
    <property type="match status" value="1"/>
</dbReference>
<keyword evidence="6" id="KW-1185">Reference proteome</keyword>
<dbReference type="Pfam" id="PF00501">
    <property type="entry name" value="AMP-binding"/>
    <property type="match status" value="1"/>
</dbReference>
<keyword evidence="3" id="KW-1133">Transmembrane helix</keyword>
<organism evidence="5 6">
    <name type="scientific">Rugamonas fusca</name>
    <dbReference type="NCBI Taxonomy" id="2758568"/>
    <lineage>
        <taxon>Bacteria</taxon>
        <taxon>Pseudomonadati</taxon>
        <taxon>Pseudomonadota</taxon>
        <taxon>Betaproteobacteria</taxon>
        <taxon>Burkholderiales</taxon>
        <taxon>Oxalobacteraceae</taxon>
        <taxon>Telluria group</taxon>
        <taxon>Rugamonas</taxon>
    </lineage>
</organism>
<dbReference type="Gene3D" id="3.40.50.12780">
    <property type="entry name" value="N-terminal domain of ligase-like"/>
    <property type="match status" value="1"/>
</dbReference>
<dbReference type="GO" id="GO:0070566">
    <property type="term" value="F:adenylyltransferase activity"/>
    <property type="evidence" value="ECO:0007669"/>
    <property type="project" value="TreeGrafter"/>
</dbReference>
<dbReference type="SUPFAM" id="SSF69593">
    <property type="entry name" value="Glycerol-3-phosphate (1)-acyltransferase"/>
    <property type="match status" value="1"/>
</dbReference>
<dbReference type="SMART" id="SM00563">
    <property type="entry name" value="PlsC"/>
    <property type="match status" value="1"/>
</dbReference>
<dbReference type="PROSITE" id="PS00455">
    <property type="entry name" value="AMP_BINDING"/>
    <property type="match status" value="1"/>
</dbReference>
<gene>
    <name evidence="5" type="ORF">H3H36_02010</name>
</gene>
<comment type="similarity">
    <text evidence="1">Belongs to the ATP-dependent AMP-binding enzyme family.</text>
</comment>
<dbReference type="GO" id="GO:0005886">
    <property type="term" value="C:plasma membrane"/>
    <property type="evidence" value="ECO:0007669"/>
    <property type="project" value="TreeGrafter"/>
</dbReference>
<dbReference type="RefSeq" id="WP_182213393.1">
    <property type="nucleotide sequence ID" value="NZ_JACEZS010000001.1"/>
</dbReference>
<dbReference type="Pfam" id="PF00550">
    <property type="entry name" value="PP-binding"/>
    <property type="match status" value="1"/>
</dbReference>
<accession>A0A7W2EE20</accession>
<comment type="caution">
    <text evidence="5">The sequence shown here is derived from an EMBL/GenBank/DDBJ whole genome shotgun (WGS) entry which is preliminary data.</text>
</comment>
<dbReference type="CDD" id="cd05931">
    <property type="entry name" value="FAAL"/>
    <property type="match status" value="1"/>
</dbReference>
<dbReference type="AlphaFoldDB" id="A0A7W2EE20"/>
<dbReference type="Pfam" id="PF01553">
    <property type="entry name" value="Acyltransferase"/>
    <property type="match status" value="1"/>
</dbReference>
<dbReference type="CDD" id="cd07989">
    <property type="entry name" value="LPLAT_AGPAT-like"/>
    <property type="match status" value="1"/>
</dbReference>
<keyword evidence="3" id="KW-0472">Membrane</keyword>
<dbReference type="InterPro" id="IPR020845">
    <property type="entry name" value="AMP-binding_CS"/>
</dbReference>
<feature type="transmembrane region" description="Helical" evidence="3">
    <location>
        <begin position="693"/>
        <end position="718"/>
    </location>
</feature>
<evidence type="ECO:0000313" key="6">
    <source>
        <dbReference type="Proteomes" id="UP000566711"/>
    </source>
</evidence>
<dbReference type="GO" id="GO:0006633">
    <property type="term" value="P:fatty acid biosynthetic process"/>
    <property type="evidence" value="ECO:0007669"/>
    <property type="project" value="TreeGrafter"/>
</dbReference>
<dbReference type="InterPro" id="IPR040097">
    <property type="entry name" value="FAAL/FAAC"/>
</dbReference>
<protein>
    <submittedName>
        <fullName evidence="5">AMP-binding protein</fullName>
    </submittedName>
</protein>
<dbReference type="GO" id="GO:0016874">
    <property type="term" value="F:ligase activity"/>
    <property type="evidence" value="ECO:0007669"/>
    <property type="project" value="UniProtKB-KW"/>
</dbReference>
<dbReference type="Gene3D" id="3.30.300.30">
    <property type="match status" value="1"/>
</dbReference>
<dbReference type="InterPro" id="IPR036736">
    <property type="entry name" value="ACP-like_sf"/>
</dbReference>
<dbReference type="Proteomes" id="UP000566711">
    <property type="component" value="Unassembled WGS sequence"/>
</dbReference>
<dbReference type="GO" id="GO:0071766">
    <property type="term" value="P:Actinobacterium-type cell wall biogenesis"/>
    <property type="evidence" value="ECO:0007669"/>
    <property type="project" value="UniProtKB-ARBA"/>
</dbReference>
<dbReference type="InterPro" id="IPR042099">
    <property type="entry name" value="ANL_N_sf"/>
</dbReference>
<dbReference type="PANTHER" id="PTHR22754">
    <property type="entry name" value="DISCO-INTERACTING PROTEIN 2 DIP2 -RELATED"/>
    <property type="match status" value="1"/>
</dbReference>
<proteinExistence type="inferred from homology"/>
<dbReference type="FunFam" id="3.40.50.12780:FF:000013">
    <property type="entry name" value="Long-chain-fatty-acid--AMP ligase FadD32"/>
    <property type="match status" value="1"/>
</dbReference>
<dbReference type="InterPro" id="IPR002123">
    <property type="entry name" value="Plipid/glycerol_acylTrfase"/>
</dbReference>
<dbReference type="InterPro" id="IPR000873">
    <property type="entry name" value="AMP-dep_synth/lig_dom"/>
</dbReference>
<evidence type="ECO:0000313" key="5">
    <source>
        <dbReference type="EMBL" id="MBA5604136.1"/>
    </source>
</evidence>